<protein>
    <submittedName>
        <fullName evidence="1">PIN domain-containing protein</fullName>
    </submittedName>
</protein>
<evidence type="ECO:0000313" key="2">
    <source>
        <dbReference type="Proteomes" id="UP000192923"/>
    </source>
</evidence>
<keyword evidence="2" id="KW-1185">Reference proteome</keyword>
<proteinExistence type="predicted"/>
<dbReference type="Gene3D" id="3.40.50.1010">
    <property type="entry name" value="5'-nuclease"/>
    <property type="match status" value="1"/>
</dbReference>
<dbReference type="EMBL" id="FXAM01000001">
    <property type="protein sequence ID" value="SMF96571.1"/>
    <property type="molecule type" value="Genomic_DNA"/>
</dbReference>
<dbReference type="AlphaFoldDB" id="A0A1Y6D1U6"/>
<gene>
    <name evidence="1" type="ORF">SAMN02949497_3973</name>
</gene>
<dbReference type="CDD" id="cd18687">
    <property type="entry name" value="PIN_VapC-like"/>
    <property type="match status" value="1"/>
</dbReference>
<sequence>MKPKVYVETSVISYLAARVSRDLIVAGHQQISQEWWDTRQDWDLSISALVVSEARSGDASAAERRLALLEGLPLLSLNDPAIELAERLLKGAALPEKAKEDALHIAIAAVHGIDYLLTWNCKHIANAVKRPLIETLCEMAGYRPPVICTPEELLGDRHVE</sequence>
<dbReference type="RefSeq" id="WP_085215443.1">
    <property type="nucleotide sequence ID" value="NZ_FXAM01000001.1"/>
</dbReference>
<dbReference type="InterPro" id="IPR029060">
    <property type="entry name" value="PIN-like_dom_sf"/>
</dbReference>
<dbReference type="SUPFAM" id="SSF88723">
    <property type="entry name" value="PIN domain-like"/>
    <property type="match status" value="1"/>
</dbReference>
<name>A0A1Y6D1U6_9GAMM</name>
<reference evidence="1 2" key="1">
    <citation type="submission" date="2016-12" db="EMBL/GenBank/DDBJ databases">
        <authorList>
            <person name="Song W.-J."/>
            <person name="Kurnit D.M."/>
        </authorList>
    </citation>
    <scope>NUCLEOTIDE SEQUENCE [LARGE SCALE GENOMIC DNA]</scope>
    <source>
        <strain evidence="1 2">175</strain>
    </source>
</reference>
<dbReference type="STRING" id="1760988.SAMN02949497_3973"/>
<evidence type="ECO:0000313" key="1">
    <source>
        <dbReference type="EMBL" id="SMF96571.1"/>
    </source>
</evidence>
<dbReference type="OrthoDB" id="5625074at2"/>
<dbReference type="Proteomes" id="UP000192923">
    <property type="component" value="Unassembled WGS sequence"/>
</dbReference>
<accession>A0A1Y6D1U6</accession>
<organism evidence="1 2">
    <name type="scientific">Methylomagnum ishizawai</name>
    <dbReference type="NCBI Taxonomy" id="1760988"/>
    <lineage>
        <taxon>Bacteria</taxon>
        <taxon>Pseudomonadati</taxon>
        <taxon>Pseudomonadota</taxon>
        <taxon>Gammaproteobacteria</taxon>
        <taxon>Methylococcales</taxon>
        <taxon>Methylococcaceae</taxon>
        <taxon>Methylomagnum</taxon>
    </lineage>
</organism>